<gene>
    <name evidence="1" type="ORF">SHKM778_21200</name>
</gene>
<proteinExistence type="predicted"/>
<reference evidence="1" key="2">
    <citation type="submission" date="2024-07" db="EMBL/GenBank/DDBJ databases">
        <title>Streptomyces haneummycinica sp. nov., a new antibiotic-producing actinobacterium isolated from marine sediment.</title>
        <authorList>
            <person name="Uemura M."/>
            <person name="Hamada M."/>
            <person name="Hirano S."/>
            <person name="Kobayashi K."/>
            <person name="Ohshiro T."/>
            <person name="Kobayashi T."/>
            <person name="Terahara T."/>
        </authorList>
    </citation>
    <scope>NUCLEOTIDE SEQUENCE</scope>
    <source>
        <strain evidence="1">KM77-8</strain>
    </source>
</reference>
<dbReference type="EMBL" id="AP035768">
    <property type="protein sequence ID" value="BFO15732.1"/>
    <property type="molecule type" value="Genomic_DNA"/>
</dbReference>
<protein>
    <submittedName>
        <fullName evidence="1">Uncharacterized protein</fullName>
    </submittedName>
</protein>
<organism evidence="1">
    <name type="scientific">Streptomyces haneummycinicus</name>
    <dbReference type="NCBI Taxonomy" id="3074435"/>
    <lineage>
        <taxon>Bacteria</taxon>
        <taxon>Bacillati</taxon>
        <taxon>Actinomycetota</taxon>
        <taxon>Actinomycetes</taxon>
        <taxon>Kitasatosporales</taxon>
        <taxon>Streptomycetaceae</taxon>
        <taxon>Streptomyces</taxon>
    </lineage>
</organism>
<name>A0AAT9HEG0_9ACTN</name>
<dbReference type="AlphaFoldDB" id="A0AAT9HEG0"/>
<sequence>MRRELDARLRQTGTPGDPGRVLADRLALLNRPVFADFFGGGGPGRPFSLRAVAHHPCGYGSICRSAATRRPAG</sequence>
<reference evidence="1" key="1">
    <citation type="submission" date="2024-06" db="EMBL/GenBank/DDBJ databases">
        <authorList>
            <consortium name="consrtm"/>
            <person name="Uemura M."/>
            <person name="Terahara T."/>
        </authorList>
    </citation>
    <scope>NUCLEOTIDE SEQUENCE</scope>
    <source>
        <strain evidence="1">KM77-8</strain>
    </source>
</reference>
<accession>A0AAT9HEG0</accession>
<evidence type="ECO:0000313" key="1">
    <source>
        <dbReference type="EMBL" id="BFO15732.1"/>
    </source>
</evidence>